<evidence type="ECO:0008006" key="3">
    <source>
        <dbReference type="Google" id="ProtNLM"/>
    </source>
</evidence>
<gene>
    <name evidence="1" type="ORF">L3049_16360</name>
</gene>
<accession>A0ABT5VVX2</accession>
<name>A0ABT5VVX2_9BACT</name>
<keyword evidence="2" id="KW-1185">Reference proteome</keyword>
<dbReference type="RefSeq" id="WP_275110898.1">
    <property type="nucleotide sequence ID" value="NZ_JAKJSC010000004.1"/>
</dbReference>
<sequence length="153" mass="18452">MNYYRIMTTKGRYVICAVFFAILLFNFVSCNFAPGSYPYVELYKFEVAESKIISAVNKFKMENSDYCLSNQERFIDGRRSNNDHWYHVWFYYPKENQIVKCWIRGTHIGFVGLGEYPSLRNYKEINKDFSKQENKIQKEKFERRILKEIQSKI</sequence>
<evidence type="ECO:0000313" key="2">
    <source>
        <dbReference type="Proteomes" id="UP001528920"/>
    </source>
</evidence>
<proteinExistence type="predicted"/>
<dbReference type="Proteomes" id="UP001528920">
    <property type="component" value="Unassembled WGS sequence"/>
</dbReference>
<evidence type="ECO:0000313" key="1">
    <source>
        <dbReference type="EMBL" id="MDE5419568.1"/>
    </source>
</evidence>
<dbReference type="EMBL" id="JAKJSC010000004">
    <property type="protein sequence ID" value="MDE5419568.1"/>
    <property type="molecule type" value="Genomic_DNA"/>
</dbReference>
<comment type="caution">
    <text evidence="1">The sequence shown here is derived from an EMBL/GenBank/DDBJ whole genome shotgun (WGS) entry which is preliminary data.</text>
</comment>
<reference evidence="1 2" key="1">
    <citation type="submission" date="2022-01" db="EMBL/GenBank/DDBJ databases">
        <title>Labilibaculum sp. nov, a marine bacterium isolated from Antarctica.</title>
        <authorList>
            <person name="Dai W."/>
        </authorList>
    </citation>
    <scope>NUCLEOTIDE SEQUENCE [LARGE SCALE GENOMIC DNA]</scope>
    <source>
        <strain evidence="1 2">DW002</strain>
    </source>
</reference>
<protein>
    <recommendedName>
        <fullName evidence="3">Lipoprotein</fullName>
    </recommendedName>
</protein>
<organism evidence="1 2">
    <name type="scientific">Paralabilibaculum antarcticum</name>
    <dbReference type="NCBI Taxonomy" id="2912572"/>
    <lineage>
        <taxon>Bacteria</taxon>
        <taxon>Pseudomonadati</taxon>
        <taxon>Bacteroidota</taxon>
        <taxon>Bacteroidia</taxon>
        <taxon>Marinilabiliales</taxon>
        <taxon>Marinifilaceae</taxon>
        <taxon>Paralabilibaculum</taxon>
    </lineage>
</organism>